<name>W1PND7_AMBTC</name>
<evidence type="ECO:0000313" key="2">
    <source>
        <dbReference type="Proteomes" id="UP000017836"/>
    </source>
</evidence>
<dbReference type="AlphaFoldDB" id="W1PND7"/>
<accession>W1PND7</accession>
<keyword evidence="2" id="KW-1185">Reference proteome</keyword>
<protein>
    <submittedName>
        <fullName evidence="1">Uncharacterized protein</fullName>
    </submittedName>
</protein>
<reference evidence="2" key="1">
    <citation type="journal article" date="2013" name="Science">
        <title>The Amborella genome and the evolution of flowering plants.</title>
        <authorList>
            <consortium name="Amborella Genome Project"/>
        </authorList>
    </citation>
    <scope>NUCLEOTIDE SEQUENCE [LARGE SCALE GENOMIC DNA]</scope>
</reference>
<organism evidence="1 2">
    <name type="scientific">Amborella trichopoda</name>
    <dbReference type="NCBI Taxonomy" id="13333"/>
    <lineage>
        <taxon>Eukaryota</taxon>
        <taxon>Viridiplantae</taxon>
        <taxon>Streptophyta</taxon>
        <taxon>Embryophyta</taxon>
        <taxon>Tracheophyta</taxon>
        <taxon>Spermatophyta</taxon>
        <taxon>Magnoliopsida</taxon>
        <taxon>Amborellales</taxon>
        <taxon>Amborellaceae</taxon>
        <taxon>Amborella</taxon>
    </lineage>
</organism>
<gene>
    <name evidence="1" type="ORF">AMTR_s00014p00255110</name>
</gene>
<dbReference type="Gramene" id="ERN09216">
    <property type="protein sequence ID" value="ERN09216"/>
    <property type="gene ID" value="AMTR_s00014p00255110"/>
</dbReference>
<dbReference type="HOGENOM" id="CLU_1697877_0_0_1"/>
<evidence type="ECO:0000313" key="1">
    <source>
        <dbReference type="EMBL" id="ERN09216.1"/>
    </source>
</evidence>
<dbReference type="EMBL" id="KI393051">
    <property type="protein sequence ID" value="ERN09216.1"/>
    <property type="molecule type" value="Genomic_DNA"/>
</dbReference>
<proteinExistence type="predicted"/>
<sequence>MQQEESSKSCELLTELASHGMALKTPLLKESLSYLNDSFFLEKRALAKTLFPFFSFFLSLPILPLLRRSALGLNGSRSPRSMISPSGQVRIGITLNPSARSLGRPFFTRWVHTPFASTKITSRLSKKDRILLFNENNFIPFSSCLMNEALPVLVS</sequence>
<dbReference type="Proteomes" id="UP000017836">
    <property type="component" value="Unassembled WGS sequence"/>
</dbReference>